<gene>
    <name evidence="1" type="ORF">QTN47_23365</name>
</gene>
<dbReference type="RefSeq" id="WP_369331883.1">
    <property type="nucleotide sequence ID" value="NZ_JAULBC010000008.1"/>
</dbReference>
<dbReference type="InterPro" id="IPR046357">
    <property type="entry name" value="PPIase_dom_sf"/>
</dbReference>
<accession>A0ABV3ZKQ6</accession>
<dbReference type="Gene3D" id="2.40.10.330">
    <property type="match status" value="1"/>
</dbReference>
<dbReference type="Proteomes" id="UP001560573">
    <property type="component" value="Unassembled WGS sequence"/>
</dbReference>
<dbReference type="Gene3D" id="3.10.50.40">
    <property type="match status" value="1"/>
</dbReference>
<evidence type="ECO:0000313" key="1">
    <source>
        <dbReference type="EMBL" id="MEX6690471.1"/>
    </source>
</evidence>
<reference evidence="1 2" key="1">
    <citation type="submission" date="2023-07" db="EMBL/GenBank/DDBJ databases">
        <authorList>
            <person name="Lian W.-H."/>
        </authorList>
    </citation>
    <scope>NUCLEOTIDE SEQUENCE [LARGE SCALE GENOMIC DNA]</scope>
    <source>
        <strain evidence="1 2">SYSU DXS3180</strain>
    </source>
</reference>
<comment type="caution">
    <text evidence="1">The sequence shown here is derived from an EMBL/GenBank/DDBJ whole genome shotgun (WGS) entry which is preliminary data.</text>
</comment>
<proteinExistence type="predicted"/>
<keyword evidence="2" id="KW-1185">Reference proteome</keyword>
<name>A0ABV3ZKQ6_9BACT</name>
<sequence length="103" mass="11417">MKNSNKEILENTMDGTPVQFLHGTDSISIILQSQLSGLHIGDKKTVYLEKAHSAADDDYTFEVFIEHIRPALTEEVILGYPFPSNGDDCDEHCSCYNAPNTIG</sequence>
<evidence type="ECO:0000313" key="2">
    <source>
        <dbReference type="Proteomes" id="UP001560573"/>
    </source>
</evidence>
<dbReference type="EMBL" id="JAULBC010000008">
    <property type="protein sequence ID" value="MEX6690471.1"/>
    <property type="molecule type" value="Genomic_DNA"/>
</dbReference>
<organism evidence="1 2">
    <name type="scientific">Danxiaibacter flavus</name>
    <dbReference type="NCBI Taxonomy" id="3049108"/>
    <lineage>
        <taxon>Bacteria</taxon>
        <taxon>Pseudomonadati</taxon>
        <taxon>Bacteroidota</taxon>
        <taxon>Chitinophagia</taxon>
        <taxon>Chitinophagales</taxon>
        <taxon>Chitinophagaceae</taxon>
        <taxon>Danxiaibacter</taxon>
    </lineage>
</organism>
<dbReference type="InterPro" id="IPR048261">
    <property type="entry name" value="SlpA/SlyD-like_ins_sf"/>
</dbReference>
<protein>
    <submittedName>
        <fullName evidence="1">Uncharacterized protein</fullName>
    </submittedName>
</protein>
<dbReference type="SUPFAM" id="SSF54534">
    <property type="entry name" value="FKBP-like"/>
    <property type="match status" value="1"/>
</dbReference>